<dbReference type="GO" id="GO:1904356">
    <property type="term" value="P:regulation of telomere maintenance via telomere lengthening"/>
    <property type="evidence" value="ECO:0007669"/>
    <property type="project" value="TreeGrafter"/>
</dbReference>
<dbReference type="PANTHER" id="PTHR15512">
    <property type="entry name" value="TERF1-INTERACTING NUCLEAR FACTOR 2"/>
    <property type="match status" value="1"/>
</dbReference>
<evidence type="ECO:0000313" key="3">
    <source>
        <dbReference type="Proteomes" id="UP001152803"/>
    </source>
</evidence>
<dbReference type="InterPro" id="IPR029400">
    <property type="entry name" value="TINF2_N"/>
</dbReference>
<keyword evidence="3" id="KW-1185">Reference proteome</keyword>
<protein>
    <recommendedName>
        <fullName evidence="1">TERF1-interacting nuclear factor 2 N-terminal domain-containing protein</fullName>
    </recommendedName>
</protein>
<comment type="caution">
    <text evidence="2">The sequence shown here is derived from an EMBL/GenBank/DDBJ whole genome shotgun (WGS) entry which is preliminary data.</text>
</comment>
<gene>
    <name evidence="2" type="ORF">COCON_G00203650</name>
</gene>
<accession>A0A9Q1CZD2</accession>
<feature type="domain" description="TERF1-interacting nuclear factor 2 N-terminal" evidence="1">
    <location>
        <begin position="37"/>
        <end position="81"/>
    </location>
</feature>
<reference evidence="2" key="1">
    <citation type="journal article" date="2023" name="Science">
        <title>Genome structures resolve the early diversification of teleost fishes.</title>
        <authorList>
            <person name="Parey E."/>
            <person name="Louis A."/>
            <person name="Montfort J."/>
            <person name="Bouchez O."/>
            <person name="Roques C."/>
            <person name="Iampietro C."/>
            <person name="Lluch J."/>
            <person name="Castinel A."/>
            <person name="Donnadieu C."/>
            <person name="Desvignes T."/>
            <person name="Floi Bucao C."/>
            <person name="Jouanno E."/>
            <person name="Wen M."/>
            <person name="Mejri S."/>
            <person name="Dirks R."/>
            <person name="Jansen H."/>
            <person name="Henkel C."/>
            <person name="Chen W.J."/>
            <person name="Zahm M."/>
            <person name="Cabau C."/>
            <person name="Klopp C."/>
            <person name="Thompson A.W."/>
            <person name="Robinson-Rechavi M."/>
            <person name="Braasch I."/>
            <person name="Lecointre G."/>
            <person name="Bobe J."/>
            <person name="Postlethwait J.H."/>
            <person name="Berthelot C."/>
            <person name="Roest Crollius H."/>
            <person name="Guiguen Y."/>
        </authorList>
    </citation>
    <scope>NUCLEOTIDE SEQUENCE</scope>
    <source>
        <strain evidence="2">Concon-B</strain>
    </source>
</reference>
<dbReference type="GO" id="GO:0016233">
    <property type="term" value="P:telomere capping"/>
    <property type="evidence" value="ECO:0007669"/>
    <property type="project" value="InterPro"/>
</dbReference>
<dbReference type="GO" id="GO:0042162">
    <property type="term" value="F:telomeric DNA binding"/>
    <property type="evidence" value="ECO:0007669"/>
    <property type="project" value="TreeGrafter"/>
</dbReference>
<evidence type="ECO:0000313" key="2">
    <source>
        <dbReference type="EMBL" id="KAJ8253753.1"/>
    </source>
</evidence>
<dbReference type="CDD" id="cd11657">
    <property type="entry name" value="TIN2_N"/>
    <property type="match status" value="1"/>
</dbReference>
<dbReference type="AlphaFoldDB" id="A0A9Q1CZD2"/>
<dbReference type="OrthoDB" id="9948370at2759"/>
<dbReference type="PANTHER" id="PTHR15512:SF0">
    <property type="entry name" value="TERF1-INTERACTING NUCLEAR FACTOR 2"/>
    <property type="match status" value="1"/>
</dbReference>
<dbReference type="Proteomes" id="UP001152803">
    <property type="component" value="Unassembled WGS sequence"/>
</dbReference>
<dbReference type="GO" id="GO:0070187">
    <property type="term" value="C:shelterin complex"/>
    <property type="evidence" value="ECO:0007669"/>
    <property type="project" value="InterPro"/>
</dbReference>
<proteinExistence type="predicted"/>
<evidence type="ECO:0000259" key="1">
    <source>
        <dbReference type="Pfam" id="PF14973"/>
    </source>
</evidence>
<dbReference type="InterPro" id="IPR039098">
    <property type="entry name" value="TINF2"/>
</dbReference>
<name>A0A9Q1CZD2_CONCO</name>
<sequence>MMETMSIAEREIGDPSFLVSSLHLLVPPLQLLSAAMWQVLQQQDVLHYGKLDEFVSLVMETFPELLSESQRTELTLGLQLRFGSKTDPALDVLLWEFLSRLDQLLPVPDLKQTVSWLSAAPSVLEVCVQSVSYLDQLKTLLRHHRSLLSMNATVPSIDECKLSRHPFHRVVDSTKLTSTTNQSECVNDCMNCLSPASSSEDIKVEFVTDSSDCAGLEPRSRLYRCEDTEERTEGESGYLRIREEKDILTSMKEEEEAGESLNVKIEKDECVREEGLWIEEEQETDHVTQTDRLVNIEVKSEHGQQEGEVLSTVVTSCLIKEPRVQIHQLEIGHSSVLGSSPPRTACTKGQGERSQCRLYDLSPLRGNGPLRQKGEVVTPKRKTISQLERPLELLPSSSENGICAEAPWNKYAEQAVEVSQVFACSQRPFVPTEEANLRLHIEEVHPEELDWTAGALHRQQ</sequence>
<dbReference type="EMBL" id="JAFJMO010000016">
    <property type="protein sequence ID" value="KAJ8253753.1"/>
    <property type="molecule type" value="Genomic_DNA"/>
</dbReference>
<dbReference type="Pfam" id="PF14973">
    <property type="entry name" value="TINF2_N"/>
    <property type="match status" value="1"/>
</dbReference>
<organism evidence="2 3">
    <name type="scientific">Conger conger</name>
    <name type="common">Conger eel</name>
    <name type="synonym">Muraena conger</name>
    <dbReference type="NCBI Taxonomy" id="82655"/>
    <lineage>
        <taxon>Eukaryota</taxon>
        <taxon>Metazoa</taxon>
        <taxon>Chordata</taxon>
        <taxon>Craniata</taxon>
        <taxon>Vertebrata</taxon>
        <taxon>Euteleostomi</taxon>
        <taxon>Actinopterygii</taxon>
        <taxon>Neopterygii</taxon>
        <taxon>Teleostei</taxon>
        <taxon>Anguilliformes</taxon>
        <taxon>Congridae</taxon>
        <taxon>Conger</taxon>
    </lineage>
</organism>